<evidence type="ECO:0000313" key="1">
    <source>
        <dbReference type="EMBL" id="KAF6081969.1"/>
    </source>
</evidence>
<organism evidence="1 2">
    <name type="scientific">Phyllostomus discolor</name>
    <name type="common">pale spear-nosed bat</name>
    <dbReference type="NCBI Taxonomy" id="89673"/>
    <lineage>
        <taxon>Eukaryota</taxon>
        <taxon>Metazoa</taxon>
        <taxon>Chordata</taxon>
        <taxon>Craniata</taxon>
        <taxon>Vertebrata</taxon>
        <taxon>Euteleostomi</taxon>
        <taxon>Mammalia</taxon>
        <taxon>Eutheria</taxon>
        <taxon>Laurasiatheria</taxon>
        <taxon>Chiroptera</taxon>
        <taxon>Yangochiroptera</taxon>
        <taxon>Phyllostomidae</taxon>
        <taxon>Phyllostominae</taxon>
        <taxon>Phyllostomus</taxon>
    </lineage>
</organism>
<dbReference type="EMBL" id="JABVXQ010000013">
    <property type="protein sequence ID" value="KAF6081969.1"/>
    <property type="molecule type" value="Genomic_DNA"/>
</dbReference>
<sequence>MYGPHPFWEQRGPGSLAVSTARRFESAGPGLCPGLSVWSPGRAGRTPRFCRTPVFTEPRGAVPSVPRQHPPGKVSRVACRPLGSTQLLRQVGWGRPKFIFFFTKEHQRKLWKGTATPKKSKQRGLFHKVYHHPLGPHASVFQKPVPSGGWGGSCQEQLCRGGQEDARPLLPLLAHLRGPSGGSAPWPAPAALKEAQVSLPIFSSDLCHIPPSLLAHGRLP</sequence>
<name>A0A833YUF5_9CHIR</name>
<protein>
    <submittedName>
        <fullName evidence="1">Uncharacterized protein</fullName>
    </submittedName>
</protein>
<gene>
    <name evidence="1" type="ORF">HJG60_008945</name>
</gene>
<dbReference type="Proteomes" id="UP000664940">
    <property type="component" value="Unassembled WGS sequence"/>
</dbReference>
<evidence type="ECO:0000313" key="2">
    <source>
        <dbReference type="Proteomes" id="UP000664940"/>
    </source>
</evidence>
<dbReference type="AlphaFoldDB" id="A0A833YUF5"/>
<comment type="caution">
    <text evidence="1">The sequence shown here is derived from an EMBL/GenBank/DDBJ whole genome shotgun (WGS) entry which is preliminary data.</text>
</comment>
<proteinExistence type="predicted"/>
<accession>A0A833YUF5</accession>
<reference evidence="1 2" key="1">
    <citation type="journal article" date="2020" name="Nature">
        <title>Six reference-quality genomes reveal evolution of bat adaptations.</title>
        <authorList>
            <person name="Jebb D."/>
            <person name="Huang Z."/>
            <person name="Pippel M."/>
            <person name="Hughes G.M."/>
            <person name="Lavrichenko K."/>
            <person name="Devanna P."/>
            <person name="Winkler S."/>
            <person name="Jermiin L.S."/>
            <person name="Skirmuntt E.C."/>
            <person name="Katzourakis A."/>
            <person name="Burkitt-Gray L."/>
            <person name="Ray D.A."/>
            <person name="Sullivan K.A.M."/>
            <person name="Roscito J.G."/>
            <person name="Kirilenko B.M."/>
            <person name="Davalos L.M."/>
            <person name="Corthals A.P."/>
            <person name="Power M.L."/>
            <person name="Jones G."/>
            <person name="Ransome R.D."/>
            <person name="Dechmann D.K.N."/>
            <person name="Locatelli A.G."/>
            <person name="Puechmaille S.J."/>
            <person name="Fedrigo O."/>
            <person name="Jarvis E.D."/>
            <person name="Hiller M."/>
            <person name="Vernes S.C."/>
            <person name="Myers E.W."/>
            <person name="Teeling E.C."/>
        </authorList>
    </citation>
    <scope>NUCLEOTIDE SEQUENCE [LARGE SCALE GENOMIC DNA]</scope>
    <source>
        <strain evidence="1">Bat1K_MPI-CBG_1</strain>
    </source>
</reference>